<dbReference type="Proteomes" id="UP000008311">
    <property type="component" value="Unassembled WGS sequence"/>
</dbReference>
<reference evidence="2" key="1">
    <citation type="journal article" date="2010" name="Nat. Biotechnol.">
        <title>Draft genome sequence of the oilseed species Ricinus communis.</title>
        <authorList>
            <person name="Chan A.P."/>
            <person name="Crabtree J."/>
            <person name="Zhao Q."/>
            <person name="Lorenzi H."/>
            <person name="Orvis J."/>
            <person name="Puiu D."/>
            <person name="Melake-Berhan A."/>
            <person name="Jones K.M."/>
            <person name="Redman J."/>
            <person name="Chen G."/>
            <person name="Cahoon E.B."/>
            <person name="Gedil M."/>
            <person name="Stanke M."/>
            <person name="Haas B.J."/>
            <person name="Wortman J.R."/>
            <person name="Fraser-Liggett C.M."/>
            <person name="Ravel J."/>
            <person name="Rabinowicz P.D."/>
        </authorList>
    </citation>
    <scope>NUCLEOTIDE SEQUENCE [LARGE SCALE GENOMIC DNA]</scope>
    <source>
        <strain evidence="2">cv. Hale</strain>
    </source>
</reference>
<organism evidence="1 2">
    <name type="scientific">Ricinus communis</name>
    <name type="common">Castor bean</name>
    <dbReference type="NCBI Taxonomy" id="3988"/>
    <lineage>
        <taxon>Eukaryota</taxon>
        <taxon>Viridiplantae</taxon>
        <taxon>Streptophyta</taxon>
        <taxon>Embryophyta</taxon>
        <taxon>Tracheophyta</taxon>
        <taxon>Spermatophyta</taxon>
        <taxon>Magnoliopsida</taxon>
        <taxon>eudicotyledons</taxon>
        <taxon>Gunneridae</taxon>
        <taxon>Pentapetalae</taxon>
        <taxon>rosids</taxon>
        <taxon>fabids</taxon>
        <taxon>Malpighiales</taxon>
        <taxon>Euphorbiaceae</taxon>
        <taxon>Acalyphoideae</taxon>
        <taxon>Acalypheae</taxon>
        <taxon>Ricinus</taxon>
    </lineage>
</organism>
<dbReference type="AlphaFoldDB" id="B9TAV2"/>
<name>B9TAV2_RICCO</name>
<gene>
    <name evidence="1" type="ORF">RCOM_0061660</name>
</gene>
<evidence type="ECO:0000313" key="1">
    <source>
        <dbReference type="EMBL" id="EEF27011.1"/>
    </source>
</evidence>
<evidence type="ECO:0000313" key="2">
    <source>
        <dbReference type="Proteomes" id="UP000008311"/>
    </source>
</evidence>
<proteinExistence type="predicted"/>
<sequence length="105" mass="11749">MRGWAKYGIGRLRTGKRQAQTQRARARNGGHRIALGKYTAELVMHIAREVLLVLFGHVCELAVLASIDGDRLDDDLVIMVPVHDHLVAERCPAGTVARIRSQLRR</sequence>
<protein>
    <submittedName>
        <fullName evidence="1">Uncharacterized protein</fullName>
    </submittedName>
</protein>
<dbReference type="EMBL" id="EQ975979">
    <property type="protein sequence ID" value="EEF27011.1"/>
    <property type="molecule type" value="Genomic_DNA"/>
</dbReference>
<keyword evidence="2" id="KW-1185">Reference proteome</keyword>
<dbReference type="InParanoid" id="B9TAV2"/>
<accession>B9TAV2</accession>